<evidence type="ECO:0000256" key="5">
    <source>
        <dbReference type="PIRSR" id="PIRSR006386-1"/>
    </source>
</evidence>
<gene>
    <name evidence="7" type="ORF">ASPACDRAFT_75363</name>
</gene>
<evidence type="ECO:0000256" key="1">
    <source>
        <dbReference type="ARBA" id="ARBA00006494"/>
    </source>
</evidence>
<dbReference type="AlphaFoldDB" id="A0A1L9X6D2"/>
<dbReference type="GO" id="GO:0005739">
    <property type="term" value="C:mitochondrion"/>
    <property type="evidence" value="ECO:0007669"/>
    <property type="project" value="TreeGrafter"/>
</dbReference>
<keyword evidence="8" id="KW-1185">Reference proteome</keyword>
<dbReference type="OrthoDB" id="4664297at2759"/>
<dbReference type="VEuPathDB" id="FungiDB:ASPACDRAFT_75363"/>
<dbReference type="OMA" id="ECTNSKG"/>
<organism evidence="7 8">
    <name type="scientific">Aspergillus aculeatus (strain ATCC 16872 / CBS 172.66 / WB 5094)</name>
    <dbReference type="NCBI Taxonomy" id="690307"/>
    <lineage>
        <taxon>Eukaryota</taxon>
        <taxon>Fungi</taxon>
        <taxon>Dikarya</taxon>
        <taxon>Ascomycota</taxon>
        <taxon>Pezizomycotina</taxon>
        <taxon>Eurotiomycetes</taxon>
        <taxon>Eurotiomycetidae</taxon>
        <taxon>Eurotiales</taxon>
        <taxon>Aspergillaceae</taxon>
        <taxon>Aspergillus</taxon>
        <taxon>Aspergillus subgen. Circumdati</taxon>
    </lineage>
</organism>
<reference evidence="8" key="1">
    <citation type="journal article" date="2017" name="Genome Biol.">
        <title>Comparative genomics reveals high biological diversity and specific adaptations in the industrially and medically important fungal genus Aspergillus.</title>
        <authorList>
            <person name="de Vries R.P."/>
            <person name="Riley R."/>
            <person name="Wiebenga A."/>
            <person name="Aguilar-Osorio G."/>
            <person name="Amillis S."/>
            <person name="Uchima C.A."/>
            <person name="Anderluh G."/>
            <person name="Asadollahi M."/>
            <person name="Askin M."/>
            <person name="Barry K."/>
            <person name="Battaglia E."/>
            <person name="Bayram O."/>
            <person name="Benocci T."/>
            <person name="Braus-Stromeyer S.A."/>
            <person name="Caldana C."/>
            <person name="Canovas D."/>
            <person name="Cerqueira G.C."/>
            <person name="Chen F."/>
            <person name="Chen W."/>
            <person name="Choi C."/>
            <person name="Clum A."/>
            <person name="Dos Santos R.A."/>
            <person name="Damasio A.R."/>
            <person name="Diallinas G."/>
            <person name="Emri T."/>
            <person name="Fekete E."/>
            <person name="Flipphi M."/>
            <person name="Freyberg S."/>
            <person name="Gallo A."/>
            <person name="Gournas C."/>
            <person name="Habgood R."/>
            <person name="Hainaut M."/>
            <person name="Harispe M.L."/>
            <person name="Henrissat B."/>
            <person name="Hilden K.S."/>
            <person name="Hope R."/>
            <person name="Hossain A."/>
            <person name="Karabika E."/>
            <person name="Karaffa L."/>
            <person name="Karanyi Z."/>
            <person name="Krasevec N."/>
            <person name="Kuo A."/>
            <person name="Kusch H."/>
            <person name="LaButti K."/>
            <person name="Lagendijk E.L."/>
            <person name="Lapidus A."/>
            <person name="Levasseur A."/>
            <person name="Lindquist E."/>
            <person name="Lipzen A."/>
            <person name="Logrieco A.F."/>
            <person name="MacCabe A."/>
            <person name="Maekelae M.R."/>
            <person name="Malavazi I."/>
            <person name="Melin P."/>
            <person name="Meyer V."/>
            <person name="Mielnichuk N."/>
            <person name="Miskei M."/>
            <person name="Molnar A.P."/>
            <person name="Mule G."/>
            <person name="Ngan C.Y."/>
            <person name="Orejas M."/>
            <person name="Orosz E."/>
            <person name="Ouedraogo J.P."/>
            <person name="Overkamp K.M."/>
            <person name="Park H.-S."/>
            <person name="Perrone G."/>
            <person name="Piumi F."/>
            <person name="Punt P.J."/>
            <person name="Ram A.F."/>
            <person name="Ramon A."/>
            <person name="Rauscher S."/>
            <person name="Record E."/>
            <person name="Riano-Pachon D.M."/>
            <person name="Robert V."/>
            <person name="Roehrig J."/>
            <person name="Ruller R."/>
            <person name="Salamov A."/>
            <person name="Salih N.S."/>
            <person name="Samson R.A."/>
            <person name="Sandor E."/>
            <person name="Sanguinetti M."/>
            <person name="Schuetze T."/>
            <person name="Sepcic K."/>
            <person name="Shelest E."/>
            <person name="Sherlock G."/>
            <person name="Sophianopoulou V."/>
            <person name="Squina F.M."/>
            <person name="Sun H."/>
            <person name="Susca A."/>
            <person name="Todd R.B."/>
            <person name="Tsang A."/>
            <person name="Unkles S.E."/>
            <person name="van de Wiele N."/>
            <person name="van Rossen-Uffink D."/>
            <person name="Oliveira J.V."/>
            <person name="Vesth T.C."/>
            <person name="Visser J."/>
            <person name="Yu J.-H."/>
            <person name="Zhou M."/>
            <person name="Andersen M.R."/>
            <person name="Archer D.B."/>
            <person name="Baker S.E."/>
            <person name="Benoit I."/>
            <person name="Brakhage A.A."/>
            <person name="Braus G.H."/>
            <person name="Fischer R."/>
            <person name="Frisvad J.C."/>
            <person name="Goldman G.H."/>
            <person name="Houbraken J."/>
            <person name="Oakley B."/>
            <person name="Pocsi I."/>
            <person name="Scazzocchio C."/>
            <person name="Seiboth B."/>
            <person name="vanKuyk P.A."/>
            <person name="Wortman J."/>
            <person name="Dyer P.S."/>
            <person name="Grigoriev I.V."/>
        </authorList>
    </citation>
    <scope>NUCLEOTIDE SEQUENCE [LARGE SCALE GENOMIC DNA]</scope>
    <source>
        <strain evidence="8">ATCC 16872 / CBS 172.66 / WB 5094</strain>
    </source>
</reference>
<protein>
    <recommendedName>
        <fullName evidence="4">Glutathione S-transferase kappa</fullName>
        <ecNumber evidence="4">2.5.1.18</ecNumber>
    </recommendedName>
</protein>
<evidence type="ECO:0000313" key="7">
    <source>
        <dbReference type="EMBL" id="OJK03848.1"/>
    </source>
</evidence>
<dbReference type="GO" id="GO:0004364">
    <property type="term" value="F:glutathione transferase activity"/>
    <property type="evidence" value="ECO:0007669"/>
    <property type="project" value="UniProtKB-UniRule"/>
</dbReference>
<dbReference type="InterPro" id="IPR014440">
    <property type="entry name" value="HCCAis_GSTk"/>
</dbReference>
<evidence type="ECO:0000313" key="8">
    <source>
        <dbReference type="Proteomes" id="UP000184546"/>
    </source>
</evidence>
<dbReference type="GeneID" id="30978250"/>
<dbReference type="PIRSF" id="PIRSF006386">
    <property type="entry name" value="HCCAis_GSTk"/>
    <property type="match status" value="1"/>
</dbReference>
<evidence type="ECO:0000256" key="4">
    <source>
        <dbReference type="PIRNR" id="PIRNR006386"/>
    </source>
</evidence>
<dbReference type="RefSeq" id="XP_020060187.1">
    <property type="nucleotide sequence ID" value="XM_020204436.1"/>
</dbReference>
<dbReference type="GO" id="GO:0004602">
    <property type="term" value="F:glutathione peroxidase activity"/>
    <property type="evidence" value="ECO:0007669"/>
    <property type="project" value="TreeGrafter"/>
</dbReference>
<dbReference type="SUPFAM" id="SSF52833">
    <property type="entry name" value="Thioredoxin-like"/>
    <property type="match status" value="1"/>
</dbReference>
<evidence type="ECO:0000256" key="3">
    <source>
        <dbReference type="ARBA" id="ARBA00047960"/>
    </source>
</evidence>
<dbReference type="PANTHER" id="PTHR42943">
    <property type="entry name" value="GLUTATHIONE S-TRANSFERASE KAPPA"/>
    <property type="match status" value="1"/>
</dbReference>
<dbReference type="PANTHER" id="PTHR42943:SF2">
    <property type="entry name" value="GLUTATHIONE S-TRANSFERASE KAPPA 1"/>
    <property type="match status" value="1"/>
</dbReference>
<evidence type="ECO:0000259" key="6">
    <source>
        <dbReference type="Pfam" id="PF01323"/>
    </source>
</evidence>
<dbReference type="GO" id="GO:0006749">
    <property type="term" value="P:glutathione metabolic process"/>
    <property type="evidence" value="ECO:0007669"/>
    <property type="project" value="TreeGrafter"/>
</dbReference>
<dbReference type="Proteomes" id="UP000184546">
    <property type="component" value="Unassembled WGS sequence"/>
</dbReference>
<evidence type="ECO:0000256" key="2">
    <source>
        <dbReference type="ARBA" id="ARBA00022679"/>
    </source>
</evidence>
<feature type="active site" description="Nucleophile" evidence="5">
    <location>
        <position position="14"/>
    </location>
</feature>
<feature type="domain" description="DSBA-like thioredoxin" evidence="6">
    <location>
        <begin position="6"/>
        <end position="206"/>
    </location>
</feature>
<dbReference type="STRING" id="690307.A0A1L9X6D2"/>
<dbReference type="GO" id="GO:0005777">
    <property type="term" value="C:peroxisome"/>
    <property type="evidence" value="ECO:0007669"/>
    <property type="project" value="TreeGrafter"/>
</dbReference>
<comment type="similarity">
    <text evidence="1 4">Belongs to the GST superfamily. Kappa family.</text>
</comment>
<name>A0A1L9X6D2_ASPA1</name>
<comment type="catalytic activity">
    <reaction evidence="3 4">
        <text>RX + glutathione = an S-substituted glutathione + a halide anion + H(+)</text>
        <dbReference type="Rhea" id="RHEA:16437"/>
        <dbReference type="ChEBI" id="CHEBI:15378"/>
        <dbReference type="ChEBI" id="CHEBI:16042"/>
        <dbReference type="ChEBI" id="CHEBI:17792"/>
        <dbReference type="ChEBI" id="CHEBI:57925"/>
        <dbReference type="ChEBI" id="CHEBI:90779"/>
        <dbReference type="EC" id="2.5.1.18"/>
    </reaction>
</comment>
<dbReference type="InterPro" id="IPR051924">
    <property type="entry name" value="GST_Kappa/NadH"/>
</dbReference>
<keyword evidence="2 4" id="KW-0808">Transferase</keyword>
<dbReference type="EC" id="2.5.1.18" evidence="4"/>
<sequence>MSAPSITLYIDTVSPFGYIAFHVLRNSPIFANCKITYIPIFLGGLMHACGNTPPVEIKNKSAWINRERTRWATYFSVPIIPTPPPDFPPRTLHTQRALAAVAQLAPTQFEAVQEAFYRTFWVEGDGRIAEPGCFVPVLERVLGGEVAGRVTEAMQTPAIKAQLTANTDRAFQAGAFGVPWFECTNAQGETEGFFGVDHLGQVAEFLGLDRRGELGMRALL</sequence>
<dbReference type="Pfam" id="PF01323">
    <property type="entry name" value="DSBA"/>
    <property type="match status" value="1"/>
</dbReference>
<dbReference type="FunFam" id="3.40.30.10:FF:000096">
    <property type="entry name" value="Glutathione S-transferase kappa"/>
    <property type="match status" value="1"/>
</dbReference>
<accession>A0A1L9X6D2</accession>
<dbReference type="InterPro" id="IPR036249">
    <property type="entry name" value="Thioredoxin-like_sf"/>
</dbReference>
<proteinExistence type="inferred from homology"/>
<dbReference type="InterPro" id="IPR001853">
    <property type="entry name" value="DSBA-like_thioredoxin_dom"/>
</dbReference>
<dbReference type="Gene3D" id="3.40.30.10">
    <property type="entry name" value="Glutaredoxin"/>
    <property type="match status" value="1"/>
</dbReference>
<dbReference type="EMBL" id="KV878971">
    <property type="protein sequence ID" value="OJK03848.1"/>
    <property type="molecule type" value="Genomic_DNA"/>
</dbReference>